<dbReference type="OrthoDB" id="6617753at2759"/>
<dbReference type="AlphaFoldDB" id="A0A9N9R185"/>
<reference evidence="2" key="2">
    <citation type="submission" date="2022-10" db="EMBL/GenBank/DDBJ databases">
        <authorList>
            <consortium name="ENA_rothamsted_submissions"/>
            <consortium name="culmorum"/>
            <person name="King R."/>
        </authorList>
    </citation>
    <scope>NUCLEOTIDE SEQUENCE</scope>
</reference>
<keyword evidence="3" id="KW-1185">Reference proteome</keyword>
<feature type="compositionally biased region" description="Basic and acidic residues" evidence="1">
    <location>
        <begin position="143"/>
        <end position="162"/>
    </location>
</feature>
<protein>
    <submittedName>
        <fullName evidence="2">Uncharacterized protein</fullName>
    </submittedName>
</protein>
<evidence type="ECO:0000313" key="3">
    <source>
        <dbReference type="Proteomes" id="UP001153714"/>
    </source>
</evidence>
<evidence type="ECO:0000313" key="2">
    <source>
        <dbReference type="EMBL" id="CAG9787481.1"/>
    </source>
</evidence>
<reference evidence="2" key="1">
    <citation type="submission" date="2021-12" db="EMBL/GenBank/DDBJ databases">
        <authorList>
            <person name="King R."/>
        </authorList>
    </citation>
    <scope>NUCLEOTIDE SEQUENCE</scope>
</reference>
<feature type="compositionally biased region" description="Polar residues" evidence="1">
    <location>
        <begin position="119"/>
        <end position="128"/>
    </location>
</feature>
<organism evidence="2 3">
    <name type="scientific">Diatraea saccharalis</name>
    <name type="common">sugarcane borer</name>
    <dbReference type="NCBI Taxonomy" id="40085"/>
    <lineage>
        <taxon>Eukaryota</taxon>
        <taxon>Metazoa</taxon>
        <taxon>Ecdysozoa</taxon>
        <taxon>Arthropoda</taxon>
        <taxon>Hexapoda</taxon>
        <taxon>Insecta</taxon>
        <taxon>Pterygota</taxon>
        <taxon>Neoptera</taxon>
        <taxon>Endopterygota</taxon>
        <taxon>Lepidoptera</taxon>
        <taxon>Glossata</taxon>
        <taxon>Ditrysia</taxon>
        <taxon>Pyraloidea</taxon>
        <taxon>Crambidae</taxon>
        <taxon>Crambinae</taxon>
        <taxon>Diatraea</taxon>
    </lineage>
</organism>
<dbReference type="Proteomes" id="UP001153714">
    <property type="component" value="Chromosome 17"/>
</dbReference>
<feature type="compositionally biased region" description="Acidic residues" evidence="1">
    <location>
        <begin position="100"/>
        <end position="114"/>
    </location>
</feature>
<evidence type="ECO:0000256" key="1">
    <source>
        <dbReference type="SAM" id="MobiDB-lite"/>
    </source>
</evidence>
<name>A0A9N9R185_9NEOP</name>
<feature type="region of interest" description="Disordered" evidence="1">
    <location>
        <begin position="87"/>
        <end position="171"/>
    </location>
</feature>
<gene>
    <name evidence="2" type="ORF">DIATSA_LOCUS5355</name>
</gene>
<dbReference type="EMBL" id="OU893348">
    <property type="protein sequence ID" value="CAG9787481.1"/>
    <property type="molecule type" value="Genomic_DNA"/>
</dbReference>
<sequence>MPPKRKTKEEMLEKAKLARRKRYEKIKSDPTLYALEKEKERERYLKRKGQKKILSISDMTPRNRWLQREKWRENFRNYYRRKVVNRENETMNKDTPSCSDNEDSQESDGVDEGTDTARELNTNENVSQDLLIIRNPEPTISKVKQENRVEFEDSAYDKEVDNPKTPGKADNSEEEVLILANEDVSEKKDEHFYWAISCAADIRKMDHVQQIYAKKAIAEILMEGQLGLLHRNSMKLNELSSS</sequence>
<proteinExistence type="predicted"/>
<accession>A0A9N9R185</accession>